<dbReference type="SMART" id="SM00871">
    <property type="entry name" value="AraC_E_bind"/>
    <property type="match status" value="1"/>
</dbReference>
<dbReference type="Pfam" id="PF06445">
    <property type="entry name" value="GyrI-like"/>
    <property type="match status" value="1"/>
</dbReference>
<gene>
    <name evidence="2" type="ORF">GC105_00350</name>
</gene>
<name>A0A6A7K4R3_9FIRM</name>
<dbReference type="RefSeq" id="WP_152800554.1">
    <property type="nucleotide sequence ID" value="NZ_WHNX01000001.1"/>
</dbReference>
<evidence type="ECO:0000259" key="1">
    <source>
        <dbReference type="SMART" id="SM00871"/>
    </source>
</evidence>
<sequence>MSRITDITVVEQSAYYTLAIRKTINFMTEFQDFSAQGYAKIMDYITSENTFVAGAPIVCFHNMDLEKLDIEVGFPIATRMDGVEDIQCIEIPAQKIVTAIDQGAYELQDPTLEELFSWVNSSSYEMIGKIYYQYLNTPDRPASEYLTKMMLPIH</sequence>
<feature type="domain" description="AraC effector-binding" evidence="1">
    <location>
        <begin position="5"/>
        <end position="154"/>
    </location>
</feature>
<dbReference type="AlphaFoldDB" id="A0A6A7K4R3"/>
<dbReference type="InterPro" id="IPR011256">
    <property type="entry name" value="Reg_factor_effector_dom_sf"/>
</dbReference>
<evidence type="ECO:0000313" key="2">
    <source>
        <dbReference type="EMBL" id="MPW24247.1"/>
    </source>
</evidence>
<evidence type="ECO:0000313" key="3">
    <source>
        <dbReference type="Proteomes" id="UP000440004"/>
    </source>
</evidence>
<accession>A0A6A7K4R3</accession>
<dbReference type="Gene3D" id="3.20.80.10">
    <property type="entry name" value="Regulatory factor, effector binding domain"/>
    <property type="match status" value="1"/>
</dbReference>
<reference evidence="2 3" key="1">
    <citation type="submission" date="2019-10" db="EMBL/GenBank/DDBJ databases">
        <title>Alkalibaculum tamaniensis sp.nov., a new alkaliphilic acetogen, isolated on methoxylated aromatics from a mud volcano.</title>
        <authorList>
            <person name="Khomyakova M.A."/>
            <person name="Merkel A.Y."/>
            <person name="Bonch-Osmolovskaya E.A."/>
            <person name="Slobodkin A.I."/>
        </authorList>
    </citation>
    <scope>NUCLEOTIDE SEQUENCE [LARGE SCALE GENOMIC DNA]</scope>
    <source>
        <strain evidence="2 3">M08DMB</strain>
    </source>
</reference>
<keyword evidence="3" id="KW-1185">Reference proteome</keyword>
<comment type="caution">
    <text evidence="2">The sequence shown here is derived from an EMBL/GenBank/DDBJ whole genome shotgun (WGS) entry which is preliminary data.</text>
</comment>
<dbReference type="InterPro" id="IPR029442">
    <property type="entry name" value="GyrI-like"/>
</dbReference>
<dbReference type="SUPFAM" id="SSF55136">
    <property type="entry name" value="Probable bacterial effector-binding domain"/>
    <property type="match status" value="1"/>
</dbReference>
<dbReference type="Proteomes" id="UP000440004">
    <property type="component" value="Unassembled WGS sequence"/>
</dbReference>
<organism evidence="2 3">
    <name type="scientific">Alkalibaculum sporogenes</name>
    <dbReference type="NCBI Taxonomy" id="2655001"/>
    <lineage>
        <taxon>Bacteria</taxon>
        <taxon>Bacillati</taxon>
        <taxon>Bacillota</taxon>
        <taxon>Clostridia</taxon>
        <taxon>Eubacteriales</taxon>
        <taxon>Eubacteriaceae</taxon>
        <taxon>Alkalibaculum</taxon>
    </lineage>
</organism>
<protein>
    <submittedName>
        <fullName evidence="2">Transcriptional regulator</fullName>
    </submittedName>
</protein>
<dbReference type="InterPro" id="IPR010499">
    <property type="entry name" value="AraC_E-bd"/>
</dbReference>
<dbReference type="EMBL" id="WHNX01000001">
    <property type="protein sequence ID" value="MPW24247.1"/>
    <property type="molecule type" value="Genomic_DNA"/>
</dbReference>
<proteinExistence type="predicted"/>